<evidence type="ECO:0008006" key="3">
    <source>
        <dbReference type="Google" id="ProtNLM"/>
    </source>
</evidence>
<comment type="caution">
    <text evidence="1">The sequence shown here is derived from an EMBL/GenBank/DDBJ whole genome shotgun (WGS) entry which is preliminary data.</text>
</comment>
<dbReference type="Proteomes" id="UP000676565">
    <property type="component" value="Unassembled WGS sequence"/>
</dbReference>
<gene>
    <name evidence="1" type="ORF">J8F10_21595</name>
</gene>
<dbReference type="SUPFAM" id="SSF53474">
    <property type="entry name" value="alpha/beta-Hydrolases"/>
    <property type="match status" value="1"/>
</dbReference>
<proteinExistence type="predicted"/>
<evidence type="ECO:0000313" key="1">
    <source>
        <dbReference type="EMBL" id="MBP3957856.1"/>
    </source>
</evidence>
<accession>A0ABS5BVU6</accession>
<evidence type="ECO:0000313" key="2">
    <source>
        <dbReference type="Proteomes" id="UP000676565"/>
    </source>
</evidence>
<organism evidence="1 2">
    <name type="scientific">Gemmata palustris</name>
    <dbReference type="NCBI Taxonomy" id="2822762"/>
    <lineage>
        <taxon>Bacteria</taxon>
        <taxon>Pseudomonadati</taxon>
        <taxon>Planctomycetota</taxon>
        <taxon>Planctomycetia</taxon>
        <taxon>Gemmatales</taxon>
        <taxon>Gemmataceae</taxon>
        <taxon>Gemmata</taxon>
    </lineage>
</organism>
<dbReference type="RefSeq" id="WP_210657313.1">
    <property type="nucleotide sequence ID" value="NZ_JAGKQQ010000001.1"/>
</dbReference>
<reference evidence="1 2" key="1">
    <citation type="submission" date="2021-04" db="EMBL/GenBank/DDBJ databases">
        <authorList>
            <person name="Ivanova A."/>
        </authorList>
    </citation>
    <scope>NUCLEOTIDE SEQUENCE [LARGE SCALE GENOMIC DNA]</scope>
    <source>
        <strain evidence="1 2">G18</strain>
    </source>
</reference>
<dbReference type="EMBL" id="JAGKQQ010000001">
    <property type="protein sequence ID" value="MBP3957856.1"/>
    <property type="molecule type" value="Genomic_DNA"/>
</dbReference>
<dbReference type="InterPro" id="IPR029058">
    <property type="entry name" value="AB_hydrolase_fold"/>
</dbReference>
<name>A0ABS5BVU6_9BACT</name>
<protein>
    <recommendedName>
        <fullName evidence="3">Alpha/beta hydrolase</fullName>
    </recommendedName>
</protein>
<sequence>MATLLFVHGTGVRKNTYARSLAFVEKQVAAWLPGVRVATCLWGEECGAKLRSDGASVPNYRRTLAVDAVSNDDRELALWVLLYQDPLFELRAIATGSAASSGFMPNRQSPGADLADACRKVDPEEHPDLAAALVDLGFGELEFSTARTAILDAGACRECLAKVQATLEPQRTALARAIIARMVADSRDREEDAGCLNAEARDLAVKALADLLAPGHLGLGAWVGTQLLGLAAKVASYPIQRKRGALTNATFPAAGDVLRYQARGGEFHAYIRARLNEIQDDTIILAHSLGGIASFELLATEPFPNVKLLATVGSQAPFLYEIDALAGLRHGQSLPEFFPKWVNVYDPKDLLAYVGEGVFHGRVKDEEVYNRQPFPEAHSAYWSNPRTWKVVAEHWRAATGVP</sequence>
<keyword evidence="2" id="KW-1185">Reference proteome</keyword>